<comment type="caution">
    <text evidence="3">The sequence shown here is derived from an EMBL/GenBank/DDBJ whole genome shotgun (WGS) entry which is preliminary data.</text>
</comment>
<proteinExistence type="predicted"/>
<dbReference type="EMBL" id="SMJW01000197">
    <property type="protein sequence ID" value="TDC09398.1"/>
    <property type="molecule type" value="Genomic_DNA"/>
</dbReference>
<reference evidence="3 4" key="1">
    <citation type="submission" date="2019-03" db="EMBL/GenBank/DDBJ databases">
        <title>Draft genome sequences of novel Actinobacteria.</title>
        <authorList>
            <person name="Sahin N."/>
            <person name="Ay H."/>
            <person name="Saygin H."/>
        </authorList>
    </citation>
    <scope>NUCLEOTIDE SEQUENCE [LARGE SCALE GENOMIC DNA]</scope>
    <source>
        <strain evidence="3 4">DSM 45347</strain>
    </source>
</reference>
<keyword evidence="2" id="KW-0812">Transmembrane</keyword>
<evidence type="ECO:0000313" key="3">
    <source>
        <dbReference type="EMBL" id="TDC09398.1"/>
    </source>
</evidence>
<accession>A0A4R4NJ64</accession>
<dbReference type="Proteomes" id="UP000295431">
    <property type="component" value="Unassembled WGS sequence"/>
</dbReference>
<keyword evidence="2" id="KW-1133">Transmembrane helix</keyword>
<sequence>MSDHEARAGTPHVSHRDHTDGADHEAAASEPRMRYAFPTMVQLLPATLEIIDGGLSTHALIGEAAQSLLRAAASVAVLAFVAVILLQQGWLPGNTRRRQWIGRCHKLGTTALALWFVLCTFDEIY</sequence>
<dbReference type="RefSeq" id="WP_131943456.1">
    <property type="nucleotide sequence ID" value="NZ_BAAAMX010000012.1"/>
</dbReference>
<keyword evidence="2" id="KW-0472">Membrane</keyword>
<feature type="transmembrane region" description="Helical" evidence="2">
    <location>
        <begin position="68"/>
        <end position="86"/>
    </location>
</feature>
<feature type="region of interest" description="Disordered" evidence="1">
    <location>
        <begin position="1"/>
        <end position="30"/>
    </location>
</feature>
<evidence type="ECO:0000256" key="2">
    <source>
        <dbReference type="SAM" id="Phobius"/>
    </source>
</evidence>
<protein>
    <submittedName>
        <fullName evidence="3">Uncharacterized protein</fullName>
    </submittedName>
</protein>
<feature type="compositionally biased region" description="Basic and acidic residues" evidence="1">
    <location>
        <begin position="14"/>
        <end position="30"/>
    </location>
</feature>
<gene>
    <name evidence="3" type="ORF">E1284_29625</name>
</gene>
<evidence type="ECO:0000256" key="1">
    <source>
        <dbReference type="SAM" id="MobiDB-lite"/>
    </source>
</evidence>
<evidence type="ECO:0000313" key="4">
    <source>
        <dbReference type="Proteomes" id="UP000295431"/>
    </source>
</evidence>
<organism evidence="3 4">
    <name type="scientific">Actinomadura bangladeshensis</name>
    <dbReference type="NCBI Taxonomy" id="453573"/>
    <lineage>
        <taxon>Bacteria</taxon>
        <taxon>Bacillati</taxon>
        <taxon>Actinomycetota</taxon>
        <taxon>Actinomycetes</taxon>
        <taxon>Streptosporangiales</taxon>
        <taxon>Thermomonosporaceae</taxon>
        <taxon>Actinomadura</taxon>
    </lineage>
</organism>
<keyword evidence="4" id="KW-1185">Reference proteome</keyword>
<name>A0A4R4NJ64_9ACTN</name>
<dbReference type="AlphaFoldDB" id="A0A4R4NJ64"/>